<protein>
    <submittedName>
        <fullName evidence="2">Uncharacterized protein</fullName>
    </submittedName>
</protein>
<organism evidence="2 3">
    <name type="scientific">Plectosphaerella cucumerina</name>
    <dbReference type="NCBI Taxonomy" id="40658"/>
    <lineage>
        <taxon>Eukaryota</taxon>
        <taxon>Fungi</taxon>
        <taxon>Dikarya</taxon>
        <taxon>Ascomycota</taxon>
        <taxon>Pezizomycotina</taxon>
        <taxon>Sordariomycetes</taxon>
        <taxon>Hypocreomycetidae</taxon>
        <taxon>Glomerellales</taxon>
        <taxon>Plectosphaerellaceae</taxon>
        <taxon>Plectosphaerella</taxon>
    </lineage>
</organism>
<evidence type="ECO:0000313" key="3">
    <source>
        <dbReference type="Proteomes" id="UP000813385"/>
    </source>
</evidence>
<feature type="compositionally biased region" description="Basic and acidic residues" evidence="1">
    <location>
        <begin position="1"/>
        <end position="17"/>
    </location>
</feature>
<gene>
    <name evidence="2" type="ORF">B0T11DRAFT_41</name>
</gene>
<evidence type="ECO:0000256" key="1">
    <source>
        <dbReference type="SAM" id="MobiDB-lite"/>
    </source>
</evidence>
<name>A0A8K0TL69_9PEZI</name>
<feature type="region of interest" description="Disordered" evidence="1">
    <location>
        <begin position="1"/>
        <end position="36"/>
    </location>
</feature>
<accession>A0A8K0TL69</accession>
<dbReference type="EMBL" id="JAGPXD010000001">
    <property type="protein sequence ID" value="KAH7374409.1"/>
    <property type="molecule type" value="Genomic_DNA"/>
</dbReference>
<reference evidence="2" key="1">
    <citation type="journal article" date="2021" name="Nat. Commun.">
        <title>Genetic determinants of endophytism in the Arabidopsis root mycobiome.</title>
        <authorList>
            <person name="Mesny F."/>
            <person name="Miyauchi S."/>
            <person name="Thiergart T."/>
            <person name="Pickel B."/>
            <person name="Atanasova L."/>
            <person name="Karlsson M."/>
            <person name="Huettel B."/>
            <person name="Barry K.W."/>
            <person name="Haridas S."/>
            <person name="Chen C."/>
            <person name="Bauer D."/>
            <person name="Andreopoulos W."/>
            <person name="Pangilinan J."/>
            <person name="LaButti K."/>
            <person name="Riley R."/>
            <person name="Lipzen A."/>
            <person name="Clum A."/>
            <person name="Drula E."/>
            <person name="Henrissat B."/>
            <person name="Kohler A."/>
            <person name="Grigoriev I.V."/>
            <person name="Martin F.M."/>
            <person name="Hacquard S."/>
        </authorList>
    </citation>
    <scope>NUCLEOTIDE SEQUENCE</scope>
    <source>
        <strain evidence="2">MPI-CAGE-AT-0016</strain>
    </source>
</reference>
<sequence>MKGDTTEVTRRTNEMFEKGVPGLPTRDDEVPTDEYTGQKTRWSDDRAMSPYSPSIDAAFPYRLDSEGNVAIHTPGNVVVTMMALNFAKGIHLPAFLQTLGEYYRDYLRLEDTGGDQAQLRATMIRDCENLSAVRRRTPWTTEGRGNLRPSQELFDYIRAGWIAGKPHDGVIVEQRARGLSPVPAEWTRSKSTIVNIAQEIQDWTGVHLPSRDGCPFFGHADAMPADWS</sequence>
<comment type="caution">
    <text evidence="2">The sequence shown here is derived from an EMBL/GenBank/DDBJ whole genome shotgun (WGS) entry which is preliminary data.</text>
</comment>
<dbReference type="OrthoDB" id="5106733at2759"/>
<dbReference type="AlphaFoldDB" id="A0A8K0TL69"/>
<evidence type="ECO:0000313" key="2">
    <source>
        <dbReference type="EMBL" id="KAH7374409.1"/>
    </source>
</evidence>
<dbReference type="Proteomes" id="UP000813385">
    <property type="component" value="Unassembled WGS sequence"/>
</dbReference>
<proteinExistence type="predicted"/>
<keyword evidence="3" id="KW-1185">Reference proteome</keyword>